<accession>A0A1T4X658</accession>
<name>A0A1T4X658_9BACT</name>
<dbReference type="EMBL" id="FUYE01000003">
    <property type="protein sequence ID" value="SKA85104.1"/>
    <property type="molecule type" value="Genomic_DNA"/>
</dbReference>
<gene>
    <name evidence="3" type="ORF">SAMN02745166_01099</name>
</gene>
<feature type="compositionally biased region" description="Polar residues" evidence="2">
    <location>
        <begin position="351"/>
        <end position="363"/>
    </location>
</feature>
<sequence>MADWSDFPVVPSSGWDAFPIVAPADTGQGYVSSLVNSAGRGFARVAADIPGGLGYLTGSDDLVQWGDDIEAGINEALPVNPIYQDDFAMKAAGAVGQAGSMFATAGIGGAIGKGLGAVRVGAEVAGLGSGFLAGARGGGQEAEQYGLEGAAAYGRVLAGGTIELATEKLLFGMGTETRAVQSMLGETIESGWGRFFKDVATEGGEEGIAEISNNAATALLAPSGTQTPGLFEGGLEASLLGMVGGGVFGGVNALAGSGQAEAPVTVESGTIPFSAAPGAQALVPGPTARTEIAGQPFYFDGLQWNKLTDPTKVSASPELEPPFVPLNPANPIEGTLIVELENRRKAAMRQGQIQTPGETSEGTPSPPRGTPAPVETGIPPTSEVDISTDNSGIEASRFLPPPGLAAAGETAKTLRHLPGMEPAAEVAAEDTSVTDPDEAAADAAMDAKVDREDDILNTYSEEDLSTWPLPQAMRDRAQAALDVLEEAGYDLEQLAAAVADPKLNQGVQQAARELMELRKRADARWGVAHEFMKSRSARYILGIDKSVAENQNTDDEPADSTFNSFRFTPVEDGALAEREREVLDRVRRSEGNPAISAAAGSLLDRGREQGTATATWIGALKEVFGKDVLFVHPGKGSRTISFEGASVPGHRNTIVLDATSKSPVLYLTGHELTHALKEQHPELWKKLRDELLAMASDWSDYRGRLRKRYQEDQIEDEFLGDVVGGQFRERAFWEKLEQRNPSLFRRLASAALQFLNRILGKVGGLSRDVRGYFADIEAARDVIADVLEQYAAARRFPDRTLIESDDADLATVDAVKKPSSPMELTSMRMSEASQAMRKMLKPHKASRDERTVDGNPIEEAGYLVRRDADMEAAADQWLDSFAESQALQSRSHTETRALLNEILDDIDVDVAAILLTRLIDGRGREFGYDTAEVQALGQKNASRAGFALLEWKKTLDPLDKLVDQAAAKTGATMGKELGLDTPKEGDPADVPAQLNQQLQQEMQAEAEKALRESLDQMRAQLSDVQRQMASDKQAKAEEIQSLHEQADKLRDELARATDELERAEREATIGEVDSQITELQNQLEATQRDLASSRESTAIFQKVLDLLSKAGSKRKAILSKARKLSDSIIEDALARKRQRRESGMLFSNPLPEFADDVAIGAGIMLKGIVEFAAWTKAMADTIGEITSGSLDSIYLESSRKYSEEMERFAGEEPAPKPSKERVRKEPGEVDPYDAIGKLREQVLSLRKKLAEVEESLGEEKARADQEREVGIAIGYEEGLAQGRAEQPPAPPREIDLFENWLMGERIEGLPSVDTVARRFIQPQRWDGERFRSALGQLFPALDQNILDDAVDRITEQMNNRLAAARRRAISAFTDRLAERNSRLKNDQRFVTFYGHLQKAAEYGILDSQVFADSFASAWSLNGLTPATVLQLRQMYQQITATNANGQPMHFGMVRETMERRFIEAVNRIAPGQAWLNFIFNNYQARVLSSASSILNQFSSVFRILAPVDAISRAYRMGQGTNPSTILAEYWAGVSSLGRNLPLMMTAIRGESLGHLASQVASGHVPTEQQTQHLQPGEAVRVGNTRLGPRLSWLARMAEMWTWRTIRAAEGLTGVADAEAHFRETLTNHYRAQGMTPVAAREQALRDIHASGSEVTAARQQALQEQSIGSIGAGNTVIERRIAEIIQRNIENRLNAPLVARTEQLTGYAQFKTMPTGPIGFAVSQMMASIASPASKAGQVARFWFLFGRFLGHTVDVTLGYTPGAHLLTRSTGDSGSQRNKLIREVFGSEEAYRQMVDSRAVTGSTFFLMTGALMALALSMADDDDEPFFAVTGSGGIGDPSRKDALKATGQWGEMQIRIGGRPVISYGQIPELSPLLSILGNISDHARFGHFLNQRQARDGEQPGKYPADLSTLGLGFGFDWALSPIKRSTYRSWFDALDGMMSIQSAGSADYAGQQLLGLVTRPVDGMLRVPMVVDVDKALRFAEGSLKPDGMLEGLLRRVPFAHVGTEVYNAYGERTPAWDIFSMFPSSPTFSKEAERAARLNVETGTRRSAPKDISLHYTDGSVRELKPNELEQYQRLSGQLYTESLLRNETDIRRAYQQGGQGAASKIVDNISAKANREAKKQLGY</sequence>
<feature type="compositionally biased region" description="Basic and acidic residues" evidence="2">
    <location>
        <begin position="1205"/>
        <end position="1227"/>
    </location>
</feature>
<feature type="region of interest" description="Disordered" evidence="2">
    <location>
        <begin position="345"/>
        <end position="405"/>
    </location>
</feature>
<feature type="region of interest" description="Disordered" evidence="2">
    <location>
        <begin position="1205"/>
        <end position="1230"/>
    </location>
</feature>
<dbReference type="PANTHER" id="PTHR23159">
    <property type="entry name" value="CENTROSOMAL PROTEIN 2"/>
    <property type="match status" value="1"/>
</dbReference>
<protein>
    <recommendedName>
        <fullName evidence="5">Large polyvalent protein associated domain-containing protein</fullName>
    </recommendedName>
</protein>
<dbReference type="Proteomes" id="UP000190774">
    <property type="component" value="Unassembled WGS sequence"/>
</dbReference>
<dbReference type="PANTHER" id="PTHR23159:SF31">
    <property type="entry name" value="CENTROSOME-ASSOCIATED PROTEIN CEP250 ISOFORM X1"/>
    <property type="match status" value="1"/>
</dbReference>
<proteinExistence type="predicted"/>
<reference evidence="4" key="1">
    <citation type="submission" date="2017-02" db="EMBL/GenBank/DDBJ databases">
        <authorList>
            <person name="Varghese N."/>
            <person name="Submissions S."/>
        </authorList>
    </citation>
    <scope>NUCLEOTIDE SEQUENCE [LARGE SCALE GENOMIC DNA]</scope>
    <source>
        <strain evidence="4">ATCC 700200</strain>
    </source>
</reference>
<evidence type="ECO:0008006" key="5">
    <source>
        <dbReference type="Google" id="ProtNLM"/>
    </source>
</evidence>
<evidence type="ECO:0000313" key="4">
    <source>
        <dbReference type="Proteomes" id="UP000190774"/>
    </source>
</evidence>
<evidence type="ECO:0000256" key="2">
    <source>
        <dbReference type="SAM" id="MobiDB-lite"/>
    </source>
</evidence>
<keyword evidence="1" id="KW-0175">Coiled coil</keyword>
<organism evidence="3 4">
    <name type="scientific">Prosthecobacter debontii</name>
    <dbReference type="NCBI Taxonomy" id="48467"/>
    <lineage>
        <taxon>Bacteria</taxon>
        <taxon>Pseudomonadati</taxon>
        <taxon>Verrucomicrobiota</taxon>
        <taxon>Verrucomicrobiia</taxon>
        <taxon>Verrucomicrobiales</taxon>
        <taxon>Verrucomicrobiaceae</taxon>
        <taxon>Prosthecobacter</taxon>
    </lineage>
</organism>
<feature type="compositionally biased region" description="Polar residues" evidence="2">
    <location>
        <begin position="384"/>
        <end position="393"/>
    </location>
</feature>
<dbReference type="STRING" id="48467.SAMN02745166_01099"/>
<evidence type="ECO:0000256" key="1">
    <source>
        <dbReference type="SAM" id="Coils"/>
    </source>
</evidence>
<feature type="coiled-coil region" evidence="1">
    <location>
        <begin position="1007"/>
        <end position="1096"/>
    </location>
</feature>
<evidence type="ECO:0000313" key="3">
    <source>
        <dbReference type="EMBL" id="SKA85104.1"/>
    </source>
</evidence>
<feature type="coiled-coil region" evidence="1">
    <location>
        <begin position="1235"/>
        <end position="1269"/>
    </location>
</feature>
<dbReference type="RefSeq" id="WP_078812305.1">
    <property type="nucleotide sequence ID" value="NZ_FUYE01000003.1"/>
</dbReference>
<dbReference type="OrthoDB" id="8019720at2"/>
<keyword evidence="4" id="KW-1185">Reference proteome</keyword>